<dbReference type="GO" id="GO:0005886">
    <property type="term" value="C:plasma membrane"/>
    <property type="evidence" value="ECO:0007669"/>
    <property type="project" value="UniProtKB-SubCell"/>
</dbReference>
<dbReference type="GO" id="GO:0015171">
    <property type="term" value="F:amino acid transmembrane transporter activity"/>
    <property type="evidence" value="ECO:0007669"/>
    <property type="project" value="TreeGrafter"/>
</dbReference>
<gene>
    <name evidence="7" type="ORF">P3F81_02305</name>
</gene>
<feature type="transmembrane region" description="Helical" evidence="6">
    <location>
        <begin position="39"/>
        <end position="64"/>
    </location>
</feature>
<keyword evidence="2" id="KW-1003">Cell membrane</keyword>
<dbReference type="Proteomes" id="UP001243623">
    <property type="component" value="Chromosome"/>
</dbReference>
<keyword evidence="8" id="KW-1185">Reference proteome</keyword>
<reference evidence="7" key="1">
    <citation type="submission" date="2023-03" db="EMBL/GenBank/DDBJ databases">
        <title>Selenobaculum gbiensis gen. nov. sp. nov., a new bacterium isolated from the gut microbiota of IBD patient.</title>
        <authorList>
            <person name="Yeo S."/>
            <person name="Park H."/>
            <person name="Huh C.S."/>
        </authorList>
    </citation>
    <scope>NUCLEOTIDE SEQUENCE</scope>
    <source>
        <strain evidence="7">ICN-92133</strain>
    </source>
</reference>
<evidence type="ECO:0000256" key="1">
    <source>
        <dbReference type="ARBA" id="ARBA00004651"/>
    </source>
</evidence>
<evidence type="ECO:0000256" key="5">
    <source>
        <dbReference type="ARBA" id="ARBA00023136"/>
    </source>
</evidence>
<dbReference type="PANTHER" id="PTHR30086">
    <property type="entry name" value="ARGININE EXPORTER PROTEIN ARGO"/>
    <property type="match status" value="1"/>
</dbReference>
<proteinExistence type="predicted"/>
<protein>
    <submittedName>
        <fullName evidence="7">LysE family translocator</fullName>
    </submittedName>
</protein>
<dbReference type="Pfam" id="PF01810">
    <property type="entry name" value="LysE"/>
    <property type="match status" value="1"/>
</dbReference>
<keyword evidence="5 6" id="KW-0472">Membrane</keyword>
<feature type="transmembrane region" description="Helical" evidence="6">
    <location>
        <begin position="115"/>
        <end position="136"/>
    </location>
</feature>
<dbReference type="RefSeq" id="WP_309320588.1">
    <property type="nucleotide sequence ID" value="NZ_CP120678.1"/>
</dbReference>
<name>A0A9Y2AHZ9_9FIRM</name>
<comment type="subcellular location">
    <subcellularLocation>
        <location evidence="1">Cell membrane</location>
        <topology evidence="1">Multi-pass membrane protein</topology>
    </subcellularLocation>
</comment>
<dbReference type="EMBL" id="CP120678">
    <property type="protein sequence ID" value="WIW71184.1"/>
    <property type="molecule type" value="Genomic_DNA"/>
</dbReference>
<organism evidence="7 8">
    <name type="scientific">Selenobaculum gibii</name>
    <dbReference type="NCBI Taxonomy" id="3054208"/>
    <lineage>
        <taxon>Bacteria</taxon>
        <taxon>Bacillati</taxon>
        <taxon>Bacillota</taxon>
        <taxon>Negativicutes</taxon>
        <taxon>Selenomonadales</taxon>
        <taxon>Selenomonadaceae</taxon>
        <taxon>Selenobaculum</taxon>
    </lineage>
</organism>
<evidence type="ECO:0000256" key="4">
    <source>
        <dbReference type="ARBA" id="ARBA00022989"/>
    </source>
</evidence>
<dbReference type="PANTHER" id="PTHR30086:SF20">
    <property type="entry name" value="ARGININE EXPORTER PROTEIN ARGO-RELATED"/>
    <property type="match status" value="1"/>
</dbReference>
<evidence type="ECO:0000256" key="2">
    <source>
        <dbReference type="ARBA" id="ARBA00022475"/>
    </source>
</evidence>
<keyword evidence="3 6" id="KW-0812">Transmembrane</keyword>
<dbReference type="InterPro" id="IPR001123">
    <property type="entry name" value="LeuE-type"/>
</dbReference>
<dbReference type="KEGG" id="sgbi:P3F81_02305"/>
<dbReference type="AlphaFoldDB" id="A0A9Y2AHZ9"/>
<accession>A0A9Y2AHZ9</accession>
<evidence type="ECO:0000313" key="8">
    <source>
        <dbReference type="Proteomes" id="UP001243623"/>
    </source>
</evidence>
<evidence type="ECO:0000256" key="3">
    <source>
        <dbReference type="ARBA" id="ARBA00022692"/>
    </source>
</evidence>
<feature type="transmembrane region" description="Helical" evidence="6">
    <location>
        <begin position="151"/>
        <end position="173"/>
    </location>
</feature>
<evidence type="ECO:0000256" key="6">
    <source>
        <dbReference type="SAM" id="Phobius"/>
    </source>
</evidence>
<keyword evidence="4 6" id="KW-1133">Transmembrane helix</keyword>
<evidence type="ECO:0000313" key="7">
    <source>
        <dbReference type="EMBL" id="WIW71184.1"/>
    </source>
</evidence>
<dbReference type="PIRSF" id="PIRSF006324">
    <property type="entry name" value="LeuE"/>
    <property type="match status" value="1"/>
</dbReference>
<sequence length="209" mass="23478">MENIILFTMMALFFTMMPGPDFALVMKTTLAGGRKAGTYTAWGISTGLIIHTLFAILGLSALIAQSIHLFEMVKYIGAAYLSYLGIKAFIEKPKQDDMLEKEEESAPSRKQAISFFGEAVLANVLNPKVILFYLTFIPQFVNLENAVMPQFIMLGSIYVMLTFVWFTLLAYLLNHVKKLLASKIFQERMQKVTGVLLISFGIKLVLSDR</sequence>